<accession>H2ED56</accession>
<sequence length="119" mass="14114">MDNASRFGNINTLNWWLNSGLKLEYSENSIALCYGDSRDVLNWWINSDLTIKIPNNIIPLLCKEKNVIMLDWWLKSGLKFKFDSDEILRIIYNDLDPDNYHNILKCFENNHIKLGEYKE</sequence>
<proteinExistence type="predicted"/>
<protein>
    <submittedName>
        <fullName evidence="1">Putative ankyrin repeat protein</fullName>
    </submittedName>
</protein>
<dbReference type="EMBL" id="JN885995">
    <property type="protein sequence ID" value="AEX62329.1"/>
    <property type="molecule type" value="Genomic_DNA"/>
</dbReference>
<evidence type="ECO:0000313" key="1">
    <source>
        <dbReference type="EMBL" id="AEX62329.1"/>
    </source>
</evidence>
<reference evidence="1" key="1">
    <citation type="submission" date="2011-10" db="EMBL/GenBank/DDBJ databases">
        <title>Provirophages and transpovirons: unique mobilome of giant viruses.</title>
        <authorList>
            <person name="Desnues C."/>
            <person name="LaScola B."/>
            <person name="Yutin N."/>
            <person name="Fournous G."/>
            <person name="Koonin E."/>
            <person name="Raoult D."/>
        </authorList>
    </citation>
    <scope>NUCLEOTIDE SEQUENCE</scope>
    <source>
        <strain evidence="1">Mv13-mv</strain>
    </source>
</reference>
<gene>
    <name evidence="1" type="ORF">mv_L124</name>
</gene>
<organism evidence="1">
    <name type="scientific">Moumouvirus sp. 'Monve'</name>
    <dbReference type="NCBI Taxonomy" id="1128131"/>
    <lineage>
        <taxon>Viruses</taxon>
        <taxon>Varidnaviria</taxon>
        <taxon>Bamfordvirae</taxon>
        <taxon>Nucleocytoviricota</taxon>
        <taxon>Megaviricetes</taxon>
        <taxon>Imitervirales</taxon>
        <taxon>Mimiviridae</taxon>
        <taxon>Megamimivirinae</taxon>
        <taxon>Moumouvirus</taxon>
    </lineage>
</organism>
<name>H2ED56_9VIRU</name>